<protein>
    <submittedName>
        <fullName evidence="9">Ceramidase</fullName>
    </submittedName>
</protein>
<keyword evidence="3" id="KW-0378">Hydrolase</keyword>
<evidence type="ECO:0000256" key="8">
    <source>
        <dbReference type="SAM" id="Phobius"/>
    </source>
</evidence>
<organism evidence="9 10">
    <name type="scientific">Roseibium album</name>
    <dbReference type="NCBI Taxonomy" id="311410"/>
    <lineage>
        <taxon>Bacteria</taxon>
        <taxon>Pseudomonadati</taxon>
        <taxon>Pseudomonadota</taxon>
        <taxon>Alphaproteobacteria</taxon>
        <taxon>Hyphomicrobiales</taxon>
        <taxon>Stappiaceae</taxon>
        <taxon>Roseibium</taxon>
    </lineage>
</organism>
<dbReference type="Proteomes" id="UP000049983">
    <property type="component" value="Unassembled WGS sequence"/>
</dbReference>
<feature type="binding site" evidence="7">
    <location>
        <position position="70"/>
    </location>
    <ligand>
        <name>Zn(2+)</name>
        <dbReference type="ChEBI" id="CHEBI:29105"/>
        <note>catalytic</note>
    </ligand>
</feature>
<feature type="transmembrane region" description="Helical" evidence="8">
    <location>
        <begin position="133"/>
        <end position="151"/>
    </location>
</feature>
<accession>A0A0M6ZDV9</accession>
<comment type="cofactor">
    <cofactor evidence="7">
        <name>Zn(2+)</name>
        <dbReference type="ChEBI" id="CHEBI:29105"/>
    </cofactor>
</comment>
<reference evidence="10" key="1">
    <citation type="submission" date="2015-07" db="EMBL/GenBank/DDBJ databases">
        <authorList>
            <person name="Rodrigo-Torres Lidia"/>
            <person name="Arahal R.David."/>
        </authorList>
    </citation>
    <scope>NUCLEOTIDE SEQUENCE [LARGE SCALE GENOMIC DNA]</scope>
    <source>
        <strain evidence="10">CECT 5096</strain>
    </source>
</reference>
<feature type="transmembrane region" description="Helical" evidence="8">
    <location>
        <begin position="191"/>
        <end position="209"/>
    </location>
</feature>
<dbReference type="EMBL" id="CXWC01000011">
    <property type="protein sequence ID" value="CTQ72800.1"/>
    <property type="molecule type" value="Genomic_DNA"/>
</dbReference>
<feature type="binding site" evidence="7">
    <location>
        <position position="194"/>
    </location>
    <ligand>
        <name>Zn(2+)</name>
        <dbReference type="ChEBI" id="CHEBI:29105"/>
        <note>catalytic</note>
    </ligand>
</feature>
<dbReference type="RefSeq" id="WP_055111239.1">
    <property type="nucleotide sequence ID" value="NZ_CXWA01000006.1"/>
</dbReference>
<feature type="transmembrane region" description="Helical" evidence="8">
    <location>
        <begin position="76"/>
        <end position="98"/>
    </location>
</feature>
<dbReference type="OrthoDB" id="277121at2"/>
<dbReference type="AlphaFoldDB" id="A0A0M6ZDV9"/>
<proteinExistence type="predicted"/>
<keyword evidence="4 8" id="KW-1133">Transmembrane helix</keyword>
<evidence type="ECO:0000256" key="4">
    <source>
        <dbReference type="ARBA" id="ARBA00022989"/>
    </source>
</evidence>
<keyword evidence="6" id="KW-0106">Calcium</keyword>
<sequence>MEFHEKLDNYCERVGPEFWSEPLNAMTNAAFLIAALAAFLIWRRKTPNDLAGFGLIVVLAAIGIGSFLFHTFATRWASLADVIPIAIFIHFYLFLALNRFLQLQWWAALGIVIAFFAVTPFAGQAIAPLVGSSAGYVPALLAIFVVGILFVPKNQKLGLQVLLTGLVFLASLTFRTMDEPLCVHLAFGTHFLWHVLNGVVLFLLIRVLILQRAR</sequence>
<evidence type="ECO:0000256" key="7">
    <source>
        <dbReference type="PIRSR" id="PIRSR608901-2"/>
    </source>
</evidence>
<dbReference type="GO" id="GO:0046872">
    <property type="term" value="F:metal ion binding"/>
    <property type="evidence" value="ECO:0007669"/>
    <property type="project" value="UniProtKB-KW"/>
</dbReference>
<feature type="transmembrane region" description="Helical" evidence="8">
    <location>
        <begin position="105"/>
        <end position="127"/>
    </location>
</feature>
<keyword evidence="7" id="KW-0862">Zinc</keyword>
<dbReference type="STRING" id="311410.LA5095_00250"/>
<feature type="binding site" evidence="7">
    <location>
        <position position="190"/>
    </location>
    <ligand>
        <name>Zn(2+)</name>
        <dbReference type="ChEBI" id="CHEBI:29105"/>
        <note>catalytic</note>
    </ligand>
</feature>
<evidence type="ECO:0000256" key="2">
    <source>
        <dbReference type="ARBA" id="ARBA00022692"/>
    </source>
</evidence>
<gene>
    <name evidence="9" type="ORF">LA5096_03391</name>
</gene>
<feature type="transmembrane region" description="Helical" evidence="8">
    <location>
        <begin position="25"/>
        <end position="43"/>
    </location>
</feature>
<evidence type="ECO:0000313" key="9">
    <source>
        <dbReference type="EMBL" id="CTQ72800.1"/>
    </source>
</evidence>
<evidence type="ECO:0000313" key="10">
    <source>
        <dbReference type="Proteomes" id="UP000049983"/>
    </source>
</evidence>
<evidence type="ECO:0000256" key="1">
    <source>
        <dbReference type="ARBA" id="ARBA00004141"/>
    </source>
</evidence>
<keyword evidence="5 8" id="KW-0472">Membrane</keyword>
<dbReference type="GO" id="GO:0006672">
    <property type="term" value="P:ceramide metabolic process"/>
    <property type="evidence" value="ECO:0007669"/>
    <property type="project" value="InterPro"/>
</dbReference>
<name>A0A0M6ZDV9_9HYPH</name>
<keyword evidence="6" id="KW-0479">Metal-binding</keyword>
<feature type="binding site" evidence="6">
    <location>
        <position position="21"/>
    </location>
    <ligand>
        <name>Ca(2+)</name>
        <dbReference type="ChEBI" id="CHEBI:29108"/>
    </ligand>
</feature>
<dbReference type="GeneID" id="97670737"/>
<comment type="subcellular location">
    <subcellularLocation>
        <location evidence="1">Membrane</location>
        <topology evidence="1">Multi-pass membrane protein</topology>
    </subcellularLocation>
</comment>
<evidence type="ECO:0000256" key="3">
    <source>
        <dbReference type="ARBA" id="ARBA00022801"/>
    </source>
</evidence>
<dbReference type="GO" id="GO:0016020">
    <property type="term" value="C:membrane"/>
    <property type="evidence" value="ECO:0007669"/>
    <property type="project" value="UniProtKB-SubCell"/>
</dbReference>
<keyword evidence="10" id="KW-1185">Reference proteome</keyword>
<dbReference type="GO" id="GO:0016811">
    <property type="term" value="F:hydrolase activity, acting on carbon-nitrogen (but not peptide) bonds, in linear amides"/>
    <property type="evidence" value="ECO:0007669"/>
    <property type="project" value="InterPro"/>
</dbReference>
<dbReference type="InterPro" id="IPR008901">
    <property type="entry name" value="ACER"/>
</dbReference>
<evidence type="ECO:0000256" key="5">
    <source>
        <dbReference type="ARBA" id="ARBA00023136"/>
    </source>
</evidence>
<feature type="transmembrane region" description="Helical" evidence="8">
    <location>
        <begin position="158"/>
        <end position="176"/>
    </location>
</feature>
<feature type="transmembrane region" description="Helical" evidence="8">
    <location>
        <begin position="50"/>
        <end position="70"/>
    </location>
</feature>
<evidence type="ECO:0000256" key="6">
    <source>
        <dbReference type="PIRSR" id="PIRSR608901-1"/>
    </source>
</evidence>
<keyword evidence="2 8" id="KW-0812">Transmembrane</keyword>
<dbReference type="Pfam" id="PF05875">
    <property type="entry name" value="Ceramidase"/>
    <property type="match status" value="1"/>
</dbReference>